<reference evidence="2 3" key="1">
    <citation type="journal article" date="2022" name="bioRxiv">
        <title>Genomics of Preaxostyla Flagellates Illuminates Evolutionary Transitions and the Path Towards Mitochondrial Loss.</title>
        <authorList>
            <person name="Novak L.V.F."/>
            <person name="Treitli S.C."/>
            <person name="Pyrih J."/>
            <person name="Halakuc P."/>
            <person name="Pipaliya S.V."/>
            <person name="Vacek V."/>
            <person name="Brzon O."/>
            <person name="Soukal P."/>
            <person name="Eme L."/>
            <person name="Dacks J.B."/>
            <person name="Karnkowska A."/>
            <person name="Elias M."/>
            <person name="Hampl V."/>
        </authorList>
    </citation>
    <scope>NUCLEOTIDE SEQUENCE [LARGE SCALE GENOMIC DNA]</scope>
    <source>
        <strain evidence="2">NAU3</strain>
        <tissue evidence="2">Gut</tissue>
    </source>
</reference>
<proteinExistence type="predicted"/>
<dbReference type="EMBL" id="JARBJD010000003">
    <property type="protein sequence ID" value="KAK2964360.1"/>
    <property type="molecule type" value="Genomic_DNA"/>
</dbReference>
<gene>
    <name evidence="2" type="ORF">BLNAU_891</name>
</gene>
<comment type="caution">
    <text evidence="2">The sequence shown here is derived from an EMBL/GenBank/DDBJ whole genome shotgun (WGS) entry which is preliminary data.</text>
</comment>
<protein>
    <submittedName>
        <fullName evidence="2">Uncharacterized protein</fullName>
    </submittedName>
</protein>
<sequence length="196" mass="22099">MESIISTLEISLNKVQDGAWVNETQDLLNLILVRNNETGQARFCVMDGAHKSYLNENIVAKDCLQPLGTCFLSFHTKNATYGFNFAEPSHPEELMRIYKEITATLPNTYAEAMELSRQQSKSNVQQIATAAVSPTPSGHGPPKPSEEEELPDGLRVLRHELAMMKKCLKEEILAEMTKMKAEIIETVIRHIDEQKR</sequence>
<organism evidence="2 3">
    <name type="scientific">Blattamonas nauphoetae</name>
    <dbReference type="NCBI Taxonomy" id="2049346"/>
    <lineage>
        <taxon>Eukaryota</taxon>
        <taxon>Metamonada</taxon>
        <taxon>Preaxostyla</taxon>
        <taxon>Oxymonadida</taxon>
        <taxon>Blattamonas</taxon>
    </lineage>
</organism>
<evidence type="ECO:0000313" key="3">
    <source>
        <dbReference type="Proteomes" id="UP001281761"/>
    </source>
</evidence>
<feature type="compositionally biased region" description="Polar residues" evidence="1">
    <location>
        <begin position="123"/>
        <end position="136"/>
    </location>
</feature>
<accession>A0ABQ9YKS9</accession>
<name>A0ABQ9YKS9_9EUKA</name>
<evidence type="ECO:0000256" key="1">
    <source>
        <dbReference type="SAM" id="MobiDB-lite"/>
    </source>
</evidence>
<dbReference type="Proteomes" id="UP001281761">
    <property type="component" value="Unassembled WGS sequence"/>
</dbReference>
<keyword evidence="3" id="KW-1185">Reference proteome</keyword>
<feature type="region of interest" description="Disordered" evidence="1">
    <location>
        <begin position="123"/>
        <end position="150"/>
    </location>
</feature>
<evidence type="ECO:0000313" key="2">
    <source>
        <dbReference type="EMBL" id="KAK2964360.1"/>
    </source>
</evidence>